<organism evidence="2 3">
    <name type="scientific">Caballeronia concitans</name>
    <dbReference type="NCBI Taxonomy" id="1777133"/>
    <lineage>
        <taxon>Bacteria</taxon>
        <taxon>Pseudomonadati</taxon>
        <taxon>Pseudomonadota</taxon>
        <taxon>Betaproteobacteria</taxon>
        <taxon>Burkholderiales</taxon>
        <taxon>Burkholderiaceae</taxon>
        <taxon>Caballeronia</taxon>
    </lineage>
</organism>
<dbReference type="EMBL" id="FCNV02000008">
    <property type="protein sequence ID" value="SAL37100.1"/>
    <property type="molecule type" value="Genomic_DNA"/>
</dbReference>
<feature type="region of interest" description="Disordered" evidence="1">
    <location>
        <begin position="129"/>
        <end position="446"/>
    </location>
</feature>
<dbReference type="AlphaFoldDB" id="A0A658R084"/>
<sequence>MRHTVIGVFDTYAEAEDARAALMSAGFARTDIELQANPKRDDAAVPSAAPDAETHAEPGVLANIERFFSMLFGGRDQPPEVAHYSEAVRRGAVLVAVDTASEEQAEIARATLSDRGAIDIDERAASWSTLSHGAATPAASDDRDHSILDELGLGRGSGVPGKAPVNEPRDTWPRARAYPRSDVGDPAVAPLSGSMSDPLVDPVGAPRVETPARTDPATVTSRDYVSDPADDPLMPHTRPQRDTAEPSSVQYEQVETKRATGTATDPLAGRDPVTGRDPLATTGMDPLGGTPADPLAVRDSVDAGNTLGRNDPLTGTPADPLASGAEVGGMSNELEGASRRDTLGSASKDPLSRTDPLTGTPDPLAPGAETGVGSGVRVDPHTDWRPIESIEPLSTLDEPAKPQQMNMQNPSQSQSQSMPAMGASGDPIGTSAASQAAVPLGPRTTPNEYMEYEEDFRADYDARYAATGEPYEDYQGAYRYGATLGNDDRFRSRAWDDQMEYEMRREWETRHPEGDTWERFKAAIRHGWDRVTGHHHI</sequence>
<reference evidence="2 3" key="1">
    <citation type="submission" date="2016-01" db="EMBL/GenBank/DDBJ databases">
        <authorList>
            <person name="Peeters C."/>
        </authorList>
    </citation>
    <scope>NUCLEOTIDE SEQUENCE [LARGE SCALE GENOMIC DNA]</scope>
    <source>
        <strain evidence="2">LMG 29315</strain>
    </source>
</reference>
<dbReference type="Proteomes" id="UP000198263">
    <property type="component" value="Unassembled WGS sequence"/>
</dbReference>
<name>A0A658R084_9BURK</name>
<keyword evidence="3" id="KW-1185">Reference proteome</keyword>
<accession>A0A658R084</accession>
<evidence type="ECO:0008006" key="4">
    <source>
        <dbReference type="Google" id="ProtNLM"/>
    </source>
</evidence>
<evidence type="ECO:0000256" key="1">
    <source>
        <dbReference type="SAM" id="MobiDB-lite"/>
    </source>
</evidence>
<dbReference type="OrthoDB" id="581516at2"/>
<feature type="compositionally biased region" description="Low complexity" evidence="1">
    <location>
        <begin position="402"/>
        <end position="419"/>
    </location>
</feature>
<feature type="compositionally biased region" description="Basic and acidic residues" evidence="1">
    <location>
        <begin position="378"/>
        <end position="388"/>
    </location>
</feature>
<evidence type="ECO:0000313" key="3">
    <source>
        <dbReference type="Proteomes" id="UP000198263"/>
    </source>
</evidence>
<dbReference type="RefSeq" id="WP_040049588.1">
    <property type="nucleotide sequence ID" value="NZ_FCNV02000008.1"/>
</dbReference>
<comment type="caution">
    <text evidence="2">The sequence shown here is derived from an EMBL/GenBank/DDBJ whole genome shotgun (WGS) entry which is preliminary data.</text>
</comment>
<evidence type="ECO:0000313" key="2">
    <source>
        <dbReference type="EMBL" id="SAL37100.1"/>
    </source>
</evidence>
<protein>
    <recommendedName>
        <fullName evidence="4">General stress protein 17M-like domain-containing protein</fullName>
    </recommendedName>
</protein>
<gene>
    <name evidence="2" type="ORF">AWB72_03738</name>
</gene>
<feature type="compositionally biased region" description="Polar residues" evidence="1">
    <location>
        <begin position="245"/>
        <end position="263"/>
    </location>
</feature>
<proteinExistence type="predicted"/>